<dbReference type="InterPro" id="IPR036938">
    <property type="entry name" value="PAP2/HPO_sf"/>
</dbReference>
<organism evidence="3 4">
    <name type="scientific">Pseudopedobacter saltans</name>
    <dbReference type="NCBI Taxonomy" id="151895"/>
    <lineage>
        <taxon>Bacteria</taxon>
        <taxon>Pseudomonadati</taxon>
        <taxon>Bacteroidota</taxon>
        <taxon>Sphingobacteriia</taxon>
        <taxon>Sphingobacteriales</taxon>
        <taxon>Sphingobacteriaceae</taxon>
        <taxon>Pseudopedobacter</taxon>
    </lineage>
</organism>
<comment type="caution">
    <text evidence="3">The sequence shown here is derived from an EMBL/GenBank/DDBJ whole genome shotgun (WGS) entry which is preliminary data.</text>
</comment>
<feature type="domain" description="Phosphatidic acid phosphatase type 2/haloperoxidase" evidence="2">
    <location>
        <begin position="63"/>
        <end position="181"/>
    </location>
</feature>
<dbReference type="AlphaFoldDB" id="A0A2W5F245"/>
<evidence type="ECO:0000313" key="3">
    <source>
        <dbReference type="EMBL" id="PZP48823.1"/>
    </source>
</evidence>
<gene>
    <name evidence="3" type="ORF">DI598_09325</name>
</gene>
<feature type="transmembrane region" description="Helical" evidence="1">
    <location>
        <begin position="39"/>
        <end position="58"/>
    </location>
</feature>
<feature type="transmembrane region" description="Helical" evidence="1">
    <location>
        <begin position="166"/>
        <end position="184"/>
    </location>
</feature>
<proteinExistence type="predicted"/>
<name>A0A2W5F245_9SPHI</name>
<evidence type="ECO:0000259" key="2">
    <source>
        <dbReference type="SMART" id="SM00014"/>
    </source>
</evidence>
<dbReference type="SUPFAM" id="SSF48317">
    <property type="entry name" value="Acid phosphatase/Vanadium-dependent haloperoxidase"/>
    <property type="match status" value="1"/>
</dbReference>
<dbReference type="EMBL" id="QFOI01000144">
    <property type="protein sequence ID" value="PZP48823.1"/>
    <property type="molecule type" value="Genomic_DNA"/>
</dbReference>
<accession>A0A2W5F245</accession>
<evidence type="ECO:0000256" key="1">
    <source>
        <dbReference type="SAM" id="Phobius"/>
    </source>
</evidence>
<dbReference type="PANTHER" id="PTHR14969:SF13">
    <property type="entry name" value="AT30094P"/>
    <property type="match status" value="1"/>
</dbReference>
<dbReference type="Gene3D" id="1.20.144.10">
    <property type="entry name" value="Phosphatidic acid phosphatase type 2/haloperoxidase"/>
    <property type="match status" value="1"/>
</dbReference>
<dbReference type="PANTHER" id="PTHR14969">
    <property type="entry name" value="SPHINGOSINE-1-PHOSPHATE PHOSPHOHYDROLASE"/>
    <property type="match status" value="1"/>
</dbReference>
<dbReference type="InterPro" id="IPR000326">
    <property type="entry name" value="PAP2/HPO"/>
</dbReference>
<dbReference type="Proteomes" id="UP000249645">
    <property type="component" value="Unassembled WGS sequence"/>
</dbReference>
<sequence length="203" mass="23650">MASILEKLNEWDTWLFLKINTKWTSPFWDNLFPFLRDKFVSFPLYLFLLLFVFINFGWKAWKWLLMVVVTIILSDQFSSSFMKYFFNRVRPCNEPSLADQIRILVNYVPQSPSFTSSHAVNHFALATFFFKTLKPYFGNWAYLLFLWAGMVAYGQVYVGVHYPGDILGGALVGGLIGWFTSFIFNKKIGMPTKVENGRLVIDN</sequence>
<keyword evidence="1" id="KW-1133">Transmembrane helix</keyword>
<reference evidence="3 4" key="1">
    <citation type="submission" date="2017-11" db="EMBL/GenBank/DDBJ databases">
        <title>Infants hospitalized years apart are colonized by the same room-sourced microbial strains.</title>
        <authorList>
            <person name="Brooks B."/>
            <person name="Olm M.R."/>
            <person name="Firek B.A."/>
            <person name="Baker R."/>
            <person name="Thomas B.C."/>
            <person name="Morowitz M.J."/>
            <person name="Banfield J.F."/>
        </authorList>
    </citation>
    <scope>NUCLEOTIDE SEQUENCE [LARGE SCALE GENOMIC DNA]</scope>
    <source>
        <strain evidence="3">S2_009_000_R2_76</strain>
    </source>
</reference>
<keyword evidence="1" id="KW-0812">Transmembrane</keyword>
<keyword evidence="1" id="KW-0472">Membrane</keyword>
<evidence type="ECO:0000313" key="4">
    <source>
        <dbReference type="Proteomes" id="UP000249645"/>
    </source>
</evidence>
<dbReference type="Pfam" id="PF01569">
    <property type="entry name" value="PAP2"/>
    <property type="match status" value="1"/>
</dbReference>
<feature type="transmembrane region" description="Helical" evidence="1">
    <location>
        <begin position="140"/>
        <end position="160"/>
    </location>
</feature>
<dbReference type="SMART" id="SM00014">
    <property type="entry name" value="acidPPc"/>
    <property type="match status" value="1"/>
</dbReference>
<protein>
    <submittedName>
        <fullName evidence="3">Phosphoesterase</fullName>
    </submittedName>
</protein>
<dbReference type="CDD" id="cd03395">
    <property type="entry name" value="PAP2_like_4"/>
    <property type="match status" value="1"/>
</dbReference>